<feature type="domain" description="Glycosyltransferase 2-like" evidence="4">
    <location>
        <begin position="331"/>
        <end position="456"/>
    </location>
</feature>
<reference evidence="5" key="1">
    <citation type="submission" date="2023-01" db="EMBL/GenBank/DDBJ databases">
        <title>Metagenome sequencing of chrysophaentin producing Chrysophaeum taylorii.</title>
        <authorList>
            <person name="Davison J."/>
            <person name="Bewley C."/>
        </authorList>
    </citation>
    <scope>NUCLEOTIDE SEQUENCE</scope>
    <source>
        <strain evidence="5">NIES-1699</strain>
    </source>
</reference>
<keyword evidence="6" id="KW-1185">Reference proteome</keyword>
<dbReference type="InterPro" id="IPR050834">
    <property type="entry name" value="Glycosyltransf_2"/>
</dbReference>
<evidence type="ECO:0000313" key="5">
    <source>
        <dbReference type="EMBL" id="KAJ8610833.1"/>
    </source>
</evidence>
<dbReference type="Pfam" id="PF00535">
    <property type="entry name" value="Glycos_transf_2"/>
    <property type="match status" value="1"/>
</dbReference>
<evidence type="ECO:0000259" key="4">
    <source>
        <dbReference type="Pfam" id="PF00535"/>
    </source>
</evidence>
<evidence type="ECO:0000256" key="1">
    <source>
        <dbReference type="ARBA" id="ARBA00006739"/>
    </source>
</evidence>
<dbReference type="InterPro" id="IPR001173">
    <property type="entry name" value="Glyco_trans_2-like"/>
</dbReference>
<accession>A0AAD7ULG0</accession>
<evidence type="ECO:0000256" key="2">
    <source>
        <dbReference type="ARBA" id="ARBA00022676"/>
    </source>
</evidence>
<sequence>MDAKCLANICAFVGDVPARTSSHTRRAVREPRNIVDVPRPGVRVVIFSKDRPYQLGCLLRSIEQHVVGADLDIIVIWRADDAALYDPVRATFPNVWFEREQHAGDFERLLRSSCGGRDFILACVDDAFLYRPVDLGAAVRVLIGDAAVLAFHLKLSPHVTWSHPASKPCEPPLLELASTDAARLEAFPALVWKRSAGEYDWGYAWDLCCSLYRSEDFERVLEVLPSEALAHPNLLETRGAEIIASVLDRPKCACFARPAVAVLAINRVQDIFRAPIYDDAPSLEALNMESAPLDYAAYRRLRFDSVHLGAVFLRFANDSPRATVTPTPLVTVIIPARNAARTVMRAVESVLRQSVANDARVLVVDDGSSDDTAAIVGAMSDPRVRLVENSRRGVAAALNTGLALIQSKFVARLDADDECFGRDRLATQLEFLQANLTVAVLGGAAVTFWNDDDGSSKRVDRYCVHPCHPLRVAWSLNFSCQVTHPTVMARTSALRCVGGYSEAAAIRHAEDYDLWLRLTDHDAATVANVSDPLVWLRKSQTSVSSTHRQEQDDAALTSARAAYCRRLRHPVDARSAAAMRRPTDHYDVEILADAANLLLALETAFFLDMPGSTDESARRATVAIGRDVDARLAEIALLGARKAPGTSAAKRILDLWARRSPKSTANLLATLFHSDSTTASNNDTE</sequence>
<gene>
    <name evidence="5" type="ORF">CTAYLR_006444</name>
</gene>
<organism evidence="5 6">
    <name type="scientific">Chrysophaeum taylorii</name>
    <dbReference type="NCBI Taxonomy" id="2483200"/>
    <lineage>
        <taxon>Eukaryota</taxon>
        <taxon>Sar</taxon>
        <taxon>Stramenopiles</taxon>
        <taxon>Ochrophyta</taxon>
        <taxon>Pelagophyceae</taxon>
        <taxon>Pelagomonadales</taxon>
        <taxon>Pelagomonadaceae</taxon>
        <taxon>Chrysophaeum</taxon>
    </lineage>
</organism>
<proteinExistence type="inferred from homology"/>
<dbReference type="Proteomes" id="UP001230188">
    <property type="component" value="Unassembled WGS sequence"/>
</dbReference>
<dbReference type="AlphaFoldDB" id="A0AAD7ULG0"/>
<comment type="caution">
    <text evidence="5">The sequence shown here is derived from an EMBL/GenBank/DDBJ whole genome shotgun (WGS) entry which is preliminary data.</text>
</comment>
<evidence type="ECO:0000313" key="6">
    <source>
        <dbReference type="Proteomes" id="UP001230188"/>
    </source>
</evidence>
<dbReference type="EMBL" id="JAQMWT010000093">
    <property type="protein sequence ID" value="KAJ8610833.1"/>
    <property type="molecule type" value="Genomic_DNA"/>
</dbReference>
<dbReference type="SUPFAM" id="SSF53448">
    <property type="entry name" value="Nucleotide-diphospho-sugar transferases"/>
    <property type="match status" value="1"/>
</dbReference>
<evidence type="ECO:0000256" key="3">
    <source>
        <dbReference type="ARBA" id="ARBA00022679"/>
    </source>
</evidence>
<dbReference type="PANTHER" id="PTHR43685">
    <property type="entry name" value="GLYCOSYLTRANSFERASE"/>
    <property type="match status" value="1"/>
</dbReference>
<dbReference type="Gene3D" id="3.90.550.10">
    <property type="entry name" value="Spore Coat Polysaccharide Biosynthesis Protein SpsA, Chain A"/>
    <property type="match status" value="1"/>
</dbReference>
<dbReference type="PANTHER" id="PTHR43685:SF5">
    <property type="entry name" value="GLYCOSYLTRANSFERASE EPSE-RELATED"/>
    <property type="match status" value="1"/>
</dbReference>
<keyword evidence="3" id="KW-0808">Transferase</keyword>
<protein>
    <recommendedName>
        <fullName evidence="4">Glycosyltransferase 2-like domain-containing protein</fullName>
    </recommendedName>
</protein>
<keyword evidence="2" id="KW-0328">Glycosyltransferase</keyword>
<name>A0AAD7ULG0_9STRA</name>
<comment type="similarity">
    <text evidence="1">Belongs to the glycosyltransferase 2 family.</text>
</comment>
<dbReference type="InterPro" id="IPR029044">
    <property type="entry name" value="Nucleotide-diphossugar_trans"/>
</dbReference>
<dbReference type="GO" id="GO:0016757">
    <property type="term" value="F:glycosyltransferase activity"/>
    <property type="evidence" value="ECO:0007669"/>
    <property type="project" value="UniProtKB-KW"/>
</dbReference>